<dbReference type="AlphaFoldDB" id="A0A1G1XS69"/>
<dbReference type="Proteomes" id="UP000176260">
    <property type="component" value="Unassembled WGS sequence"/>
</dbReference>
<evidence type="ECO:0000313" key="1">
    <source>
        <dbReference type="EMBL" id="OGY42466.1"/>
    </source>
</evidence>
<protein>
    <submittedName>
        <fullName evidence="1">Uncharacterized protein</fullName>
    </submittedName>
</protein>
<proteinExistence type="predicted"/>
<gene>
    <name evidence="1" type="ORF">A2Y67_00320</name>
</gene>
<accession>A0A1G1XS69</accession>
<reference evidence="1 2" key="1">
    <citation type="journal article" date="2016" name="Nat. Commun.">
        <title>Thousands of microbial genomes shed light on interconnected biogeochemical processes in an aquifer system.</title>
        <authorList>
            <person name="Anantharaman K."/>
            <person name="Brown C.T."/>
            <person name="Hug L.A."/>
            <person name="Sharon I."/>
            <person name="Castelle C.J."/>
            <person name="Probst A.J."/>
            <person name="Thomas B.C."/>
            <person name="Singh A."/>
            <person name="Wilkins M.J."/>
            <person name="Karaoz U."/>
            <person name="Brodie E.L."/>
            <person name="Williams K.H."/>
            <person name="Hubbard S.S."/>
            <person name="Banfield J.F."/>
        </authorList>
    </citation>
    <scope>NUCLEOTIDE SEQUENCE [LARGE SCALE GENOMIC DNA]</scope>
</reference>
<dbReference type="EMBL" id="MHIA01000013">
    <property type="protein sequence ID" value="OGY42466.1"/>
    <property type="molecule type" value="Genomic_DNA"/>
</dbReference>
<organism evidence="1 2">
    <name type="scientific">Candidatus Buchananbacteria bacterium RBG_13_39_9</name>
    <dbReference type="NCBI Taxonomy" id="1797531"/>
    <lineage>
        <taxon>Bacteria</taxon>
        <taxon>Candidatus Buchananiibacteriota</taxon>
    </lineage>
</organism>
<comment type="caution">
    <text evidence="1">The sequence shown here is derived from an EMBL/GenBank/DDBJ whole genome shotgun (WGS) entry which is preliminary data.</text>
</comment>
<name>A0A1G1XS69_9BACT</name>
<evidence type="ECO:0000313" key="2">
    <source>
        <dbReference type="Proteomes" id="UP000176260"/>
    </source>
</evidence>
<sequence>MSNATNKSVKERFFWSQWDALVFGFYQAIWLAQQSSQKKEADFTAELCKKLNANKKLAELIKKKPQLALQAVQVLPCAKTTISNFIKKKSAG</sequence>